<evidence type="ECO:0000256" key="1">
    <source>
        <dbReference type="ARBA" id="ARBA00023015"/>
    </source>
</evidence>
<evidence type="ECO:0000313" key="8">
    <source>
        <dbReference type="Proteomes" id="UP001271007"/>
    </source>
</evidence>
<dbReference type="InterPro" id="IPR007219">
    <property type="entry name" value="XnlR_reg_dom"/>
</dbReference>
<protein>
    <recommendedName>
        <fullName evidence="6">Xylanolytic transcriptional activator regulatory domain-containing protein</fullName>
    </recommendedName>
</protein>
<feature type="region of interest" description="Disordered" evidence="5">
    <location>
        <begin position="1"/>
        <end position="21"/>
    </location>
</feature>
<keyword evidence="2" id="KW-0238">DNA-binding</keyword>
<reference evidence="7" key="1">
    <citation type="submission" date="2023-04" db="EMBL/GenBank/DDBJ databases">
        <title>Black Yeasts Isolated from many extreme environments.</title>
        <authorList>
            <person name="Coleine C."/>
            <person name="Stajich J.E."/>
            <person name="Selbmann L."/>
        </authorList>
    </citation>
    <scope>NUCLEOTIDE SEQUENCE</scope>
    <source>
        <strain evidence="7">CCFEE 5312</strain>
    </source>
</reference>
<evidence type="ECO:0000256" key="3">
    <source>
        <dbReference type="ARBA" id="ARBA00023163"/>
    </source>
</evidence>
<comment type="caution">
    <text evidence="7">The sequence shown here is derived from an EMBL/GenBank/DDBJ whole genome shotgun (WGS) entry which is preliminary data.</text>
</comment>
<name>A0AAJ0GBU0_9PEZI</name>
<keyword evidence="4" id="KW-0539">Nucleus</keyword>
<evidence type="ECO:0000256" key="4">
    <source>
        <dbReference type="ARBA" id="ARBA00023242"/>
    </source>
</evidence>
<evidence type="ECO:0000313" key="7">
    <source>
        <dbReference type="EMBL" id="KAK3052722.1"/>
    </source>
</evidence>
<dbReference type="EMBL" id="JAWDJX010000019">
    <property type="protein sequence ID" value="KAK3052722.1"/>
    <property type="molecule type" value="Genomic_DNA"/>
</dbReference>
<accession>A0AAJ0GBU0</accession>
<gene>
    <name evidence="7" type="ORF">LTR09_006205</name>
</gene>
<dbReference type="GO" id="GO:0000981">
    <property type="term" value="F:DNA-binding transcription factor activity, RNA polymerase II-specific"/>
    <property type="evidence" value="ECO:0007669"/>
    <property type="project" value="TreeGrafter"/>
</dbReference>
<dbReference type="Proteomes" id="UP001271007">
    <property type="component" value="Unassembled WGS sequence"/>
</dbReference>
<evidence type="ECO:0000256" key="2">
    <source>
        <dbReference type="ARBA" id="ARBA00023125"/>
    </source>
</evidence>
<evidence type="ECO:0000259" key="6">
    <source>
        <dbReference type="SMART" id="SM00906"/>
    </source>
</evidence>
<evidence type="ECO:0000256" key="5">
    <source>
        <dbReference type="SAM" id="MobiDB-lite"/>
    </source>
</evidence>
<keyword evidence="8" id="KW-1185">Reference proteome</keyword>
<organism evidence="7 8">
    <name type="scientific">Extremus antarcticus</name>
    <dbReference type="NCBI Taxonomy" id="702011"/>
    <lineage>
        <taxon>Eukaryota</taxon>
        <taxon>Fungi</taxon>
        <taxon>Dikarya</taxon>
        <taxon>Ascomycota</taxon>
        <taxon>Pezizomycotina</taxon>
        <taxon>Dothideomycetes</taxon>
        <taxon>Dothideomycetidae</taxon>
        <taxon>Mycosphaerellales</taxon>
        <taxon>Extremaceae</taxon>
        <taxon>Extremus</taxon>
    </lineage>
</organism>
<dbReference type="CDD" id="cd12148">
    <property type="entry name" value="fungal_TF_MHR"/>
    <property type="match status" value="1"/>
</dbReference>
<dbReference type="GO" id="GO:0006351">
    <property type="term" value="P:DNA-templated transcription"/>
    <property type="evidence" value="ECO:0007669"/>
    <property type="project" value="InterPro"/>
</dbReference>
<keyword evidence="1" id="KW-0805">Transcription regulation</keyword>
<dbReference type="AlphaFoldDB" id="A0AAJ0GBU0"/>
<dbReference type="SMART" id="SM00906">
    <property type="entry name" value="Fungal_trans"/>
    <property type="match status" value="1"/>
</dbReference>
<feature type="domain" description="Xylanolytic transcriptional activator regulatory" evidence="6">
    <location>
        <begin position="243"/>
        <end position="315"/>
    </location>
</feature>
<dbReference type="GO" id="GO:0000435">
    <property type="term" value="P:positive regulation of transcription from RNA polymerase II promoter by galactose"/>
    <property type="evidence" value="ECO:0007669"/>
    <property type="project" value="TreeGrafter"/>
</dbReference>
<feature type="region of interest" description="Disordered" evidence="5">
    <location>
        <begin position="47"/>
        <end position="71"/>
    </location>
</feature>
<proteinExistence type="predicted"/>
<dbReference type="GO" id="GO:0005634">
    <property type="term" value="C:nucleus"/>
    <property type="evidence" value="ECO:0007669"/>
    <property type="project" value="TreeGrafter"/>
</dbReference>
<dbReference type="PANTHER" id="PTHR47424:SF3">
    <property type="entry name" value="REGULATORY PROTEIN GAL4"/>
    <property type="match status" value="1"/>
</dbReference>
<dbReference type="GO" id="GO:0000978">
    <property type="term" value="F:RNA polymerase II cis-regulatory region sequence-specific DNA binding"/>
    <property type="evidence" value="ECO:0007669"/>
    <property type="project" value="TreeGrafter"/>
</dbReference>
<dbReference type="PANTHER" id="PTHR47424">
    <property type="entry name" value="REGULATORY PROTEIN GAL4"/>
    <property type="match status" value="1"/>
</dbReference>
<sequence length="318" mass="35204">MYKGTIEQPSAIEAESENGSSRVDESLAFSLGDVPVQLAKQTVVPDSIESQHTPSILGAGGGQNEEQTFYGSSSAGNFLQNVKKLAAQTVHNGRQSHPNHVTTSNRADASLPNGQQLAQPLADYTLPSRRTADRLVTVYWQQMQPIYPFLDELSFQATYETLWTGNSSVINERSFLCSLFAIFAIATQLSGPTIVGERERSAARFATQAKQFWNALDTPSLSLIESYLLLSLYYQSTHEAHTCWLLVGLATRTAQSLGLHHPETSAQVLEEGARERMRRLWYGCVLMDRTLSMTYGRPYVRLMGGKVLQDSVTHRAVL</sequence>
<dbReference type="Pfam" id="PF04082">
    <property type="entry name" value="Fungal_trans"/>
    <property type="match status" value="1"/>
</dbReference>
<keyword evidence="3" id="KW-0804">Transcription</keyword>
<dbReference type="InterPro" id="IPR051127">
    <property type="entry name" value="Fungal_SecMet_Regulators"/>
</dbReference>
<dbReference type="GO" id="GO:0008270">
    <property type="term" value="F:zinc ion binding"/>
    <property type="evidence" value="ECO:0007669"/>
    <property type="project" value="InterPro"/>
</dbReference>